<feature type="coiled-coil region" evidence="9">
    <location>
        <begin position="223"/>
        <end position="250"/>
    </location>
</feature>
<proteinExistence type="evidence at transcript level"/>
<dbReference type="InterPro" id="IPR043129">
    <property type="entry name" value="ATPase_NBD"/>
</dbReference>
<organism evidence="11 12">
    <name type="scientific">Actinoallomurus vinaceus</name>
    <dbReference type="NCBI Taxonomy" id="1080074"/>
    <lineage>
        <taxon>Bacteria</taxon>
        <taxon>Bacillati</taxon>
        <taxon>Actinomycetota</taxon>
        <taxon>Actinomycetes</taxon>
        <taxon>Streptosporangiales</taxon>
        <taxon>Thermomonosporaceae</taxon>
        <taxon>Actinoallomurus</taxon>
    </lineage>
</organism>
<keyword evidence="3 7" id="KW-0547">Nucleotide-binding</keyword>
<dbReference type="SUPFAM" id="SSF100934">
    <property type="entry name" value="Heat shock protein 70kD (HSP70), C-terminal subdomain"/>
    <property type="match status" value="1"/>
</dbReference>
<feature type="region of interest" description="Disordered" evidence="10">
    <location>
        <begin position="495"/>
        <end position="515"/>
    </location>
</feature>
<evidence type="ECO:0000256" key="9">
    <source>
        <dbReference type="SAM" id="Coils"/>
    </source>
</evidence>
<comment type="caution">
    <text evidence="11">The sequence shown here is derived from an EMBL/GenBank/DDBJ whole genome shotgun (WGS) entry which is preliminary data.</text>
</comment>
<accession>A0ABP8UGY3</accession>
<evidence type="ECO:0000256" key="5">
    <source>
        <dbReference type="ARBA" id="ARBA00023016"/>
    </source>
</evidence>
<dbReference type="EMBL" id="BAABHK010000008">
    <property type="protein sequence ID" value="GAA4630273.1"/>
    <property type="molecule type" value="Genomic_DNA"/>
</dbReference>
<dbReference type="PROSITE" id="PS00297">
    <property type="entry name" value="HSP70_1"/>
    <property type="match status" value="1"/>
</dbReference>
<feature type="modified residue" description="Phosphothreonine; by autocatalysis" evidence="7">
    <location>
        <position position="174"/>
    </location>
</feature>
<dbReference type="Gene3D" id="3.30.420.40">
    <property type="match status" value="2"/>
</dbReference>
<reference evidence="12" key="1">
    <citation type="journal article" date="2019" name="Int. J. Syst. Evol. Microbiol.">
        <title>The Global Catalogue of Microorganisms (GCM) 10K type strain sequencing project: providing services to taxonomists for standard genome sequencing and annotation.</title>
        <authorList>
            <consortium name="The Broad Institute Genomics Platform"/>
            <consortium name="The Broad Institute Genome Sequencing Center for Infectious Disease"/>
            <person name="Wu L."/>
            <person name="Ma J."/>
        </authorList>
    </citation>
    <scope>NUCLEOTIDE SEQUENCE [LARGE SCALE GENOMIC DNA]</scope>
    <source>
        <strain evidence="12">JCM 17939</strain>
    </source>
</reference>
<dbReference type="NCBIfam" id="NF001413">
    <property type="entry name" value="PRK00290.1"/>
    <property type="match status" value="1"/>
</dbReference>
<dbReference type="InterPro" id="IPR018181">
    <property type="entry name" value="Heat_shock_70_CS"/>
</dbReference>
<keyword evidence="6 7" id="KW-0143">Chaperone</keyword>
<evidence type="ECO:0000256" key="4">
    <source>
        <dbReference type="ARBA" id="ARBA00022840"/>
    </source>
</evidence>
<gene>
    <name evidence="7 11" type="primary">dnaK</name>
    <name evidence="11" type="ORF">GCM10023196_054950</name>
</gene>
<comment type="induction">
    <text evidence="7">By stress conditions e.g. heat shock.</text>
</comment>
<evidence type="ECO:0000256" key="7">
    <source>
        <dbReference type="HAMAP-Rule" id="MF_00332"/>
    </source>
</evidence>
<dbReference type="InterPro" id="IPR029048">
    <property type="entry name" value="HSP70_C_sf"/>
</dbReference>
<name>A0ABP8UGY3_9ACTN</name>
<dbReference type="PANTHER" id="PTHR19375">
    <property type="entry name" value="HEAT SHOCK PROTEIN 70KDA"/>
    <property type="match status" value="1"/>
</dbReference>
<feature type="region of interest" description="Disordered" evidence="10">
    <location>
        <begin position="574"/>
        <end position="617"/>
    </location>
</feature>
<dbReference type="HAMAP" id="MF_00332">
    <property type="entry name" value="DnaK"/>
    <property type="match status" value="1"/>
</dbReference>
<keyword evidence="9" id="KW-0175">Coiled coil</keyword>
<dbReference type="PROSITE" id="PS01036">
    <property type="entry name" value="HSP70_3"/>
    <property type="match status" value="1"/>
</dbReference>
<dbReference type="InterPro" id="IPR013126">
    <property type="entry name" value="Hsp_70_fam"/>
</dbReference>
<evidence type="ECO:0000256" key="3">
    <source>
        <dbReference type="ARBA" id="ARBA00022741"/>
    </source>
</evidence>
<feature type="compositionally biased region" description="Acidic residues" evidence="10">
    <location>
        <begin position="599"/>
        <end position="609"/>
    </location>
</feature>
<dbReference type="Gene3D" id="1.20.1270.10">
    <property type="match status" value="1"/>
</dbReference>
<feature type="compositionally biased region" description="Basic and acidic residues" evidence="10">
    <location>
        <begin position="495"/>
        <end position="509"/>
    </location>
</feature>
<dbReference type="PRINTS" id="PR00301">
    <property type="entry name" value="HEATSHOCK70"/>
</dbReference>
<dbReference type="Pfam" id="PF00012">
    <property type="entry name" value="HSP70"/>
    <property type="match status" value="1"/>
</dbReference>
<dbReference type="Gene3D" id="2.60.34.10">
    <property type="entry name" value="Substrate Binding Domain Of DNAk, Chain A, domain 1"/>
    <property type="match status" value="1"/>
</dbReference>
<evidence type="ECO:0000256" key="10">
    <source>
        <dbReference type="SAM" id="MobiDB-lite"/>
    </source>
</evidence>
<keyword evidence="4 7" id="KW-0067">ATP-binding</keyword>
<keyword evidence="12" id="KW-1185">Reference proteome</keyword>
<comment type="function">
    <text evidence="7">Acts as a chaperone.</text>
</comment>
<dbReference type="SUPFAM" id="SSF100920">
    <property type="entry name" value="Heat shock protein 70kD (HSP70), peptide-binding domain"/>
    <property type="match status" value="1"/>
</dbReference>
<evidence type="ECO:0000313" key="12">
    <source>
        <dbReference type="Proteomes" id="UP001501442"/>
    </source>
</evidence>
<evidence type="ECO:0000256" key="1">
    <source>
        <dbReference type="ARBA" id="ARBA00007381"/>
    </source>
</evidence>
<dbReference type="CDD" id="cd10234">
    <property type="entry name" value="ASKHA_NBD_HSP70_DnaK-like"/>
    <property type="match status" value="1"/>
</dbReference>
<evidence type="ECO:0000256" key="6">
    <source>
        <dbReference type="ARBA" id="ARBA00023186"/>
    </source>
</evidence>
<dbReference type="Gene3D" id="3.90.640.10">
    <property type="entry name" value="Actin, Chain A, domain 4"/>
    <property type="match status" value="1"/>
</dbReference>
<keyword evidence="2 7" id="KW-0597">Phosphoprotein</keyword>
<dbReference type="RefSeq" id="WP_345433946.1">
    <property type="nucleotide sequence ID" value="NZ_BAABHK010000008.1"/>
</dbReference>
<evidence type="ECO:0000256" key="8">
    <source>
        <dbReference type="RuleBase" id="RU003322"/>
    </source>
</evidence>
<dbReference type="InterPro" id="IPR029047">
    <property type="entry name" value="HSP70_peptide-bd_sf"/>
</dbReference>
<dbReference type="InterPro" id="IPR012725">
    <property type="entry name" value="Chaperone_DnaK"/>
</dbReference>
<dbReference type="Proteomes" id="UP001501442">
    <property type="component" value="Unassembled WGS sequence"/>
</dbReference>
<evidence type="ECO:0000256" key="2">
    <source>
        <dbReference type="ARBA" id="ARBA00022553"/>
    </source>
</evidence>
<keyword evidence="5 7" id="KW-0346">Stress response</keyword>
<sequence length="617" mass="66561">MARAVGIDLGTTNSVVAILEGGEPTVIANAEGSRTTPSVVAFAKNGEVLVGEVAKRQAVTNVDRTIRSVKREMGTDWKTTIDGKDFTPQQISAFVLQKLKRDAESYLGEKITDAVITVPAYFSDHQRQATKEAGQIAGLNVLRIINEPTSAALAYHLEKEGEATILVFDLGGGTFDVSLLEVGDGVVEVKATNGDNHLGGDDWDQKVVEWLVTRFKNAHGVDLSKDKMALQRLREAAEKAKIELSSSSETSINLPYITASAEGPLHLDEKLTRAEFQKMTSDLLDRCKNPFQQVIKDANISVNDINHVVLVGGSTRMPAVAELVKELTGGKEANKGVNPDEVVAVGASLQAGVLKGEVKDVLLLDVTPLSLGIETKGGIFTKIIERNTTIPTKRSEVFTTADDNQPSVEIQVYQGEREIASYNKKLGTFQLTGLPPAPRGVPQIEVTFDIDANGIVNVGAKDLGTGKEQSMTITGGSALPKDDIDRMMREAEQYAEEDHKRREETETRNNADTLAYSTEKFLRENDEKIPAEVKTEVQSALDEVKKALEGTDVDAIRTSSEKLAQVSQKMGAAMYAQNQASAEGQPADGQSGEQPKDDEVVDAEIVDDDKDAKGGAA</sequence>
<dbReference type="NCBIfam" id="TIGR02350">
    <property type="entry name" value="prok_dnaK"/>
    <property type="match status" value="1"/>
</dbReference>
<dbReference type="SUPFAM" id="SSF53067">
    <property type="entry name" value="Actin-like ATPase domain"/>
    <property type="match status" value="2"/>
</dbReference>
<protein>
    <recommendedName>
        <fullName evidence="7">Chaperone protein DnaK</fullName>
    </recommendedName>
    <alternativeName>
        <fullName evidence="7">HSP70</fullName>
    </alternativeName>
    <alternativeName>
        <fullName evidence="7">Heat shock 70 kDa protein</fullName>
    </alternativeName>
    <alternativeName>
        <fullName evidence="7">Heat shock protein 70</fullName>
    </alternativeName>
</protein>
<comment type="similarity">
    <text evidence="1 7 8">Belongs to the heat shock protein 70 family.</text>
</comment>
<dbReference type="PROSITE" id="PS00329">
    <property type="entry name" value="HSP70_2"/>
    <property type="match status" value="1"/>
</dbReference>
<evidence type="ECO:0000313" key="11">
    <source>
        <dbReference type="EMBL" id="GAA4630273.1"/>
    </source>
</evidence>